<reference evidence="8 9" key="1">
    <citation type="submission" date="2013-12" db="EMBL/GenBank/DDBJ databases">
        <title>Draft genome sequence of Caloranaerobacter sp. H53214.</title>
        <authorList>
            <person name="Jiang L.J."/>
            <person name="Shao Z.Z."/>
            <person name="Long M.N."/>
        </authorList>
    </citation>
    <scope>NUCLEOTIDE SEQUENCE [LARGE SCALE GENOMIC DNA]</scope>
    <source>
        <strain evidence="8 9">H53214</strain>
    </source>
</reference>
<evidence type="ECO:0000256" key="6">
    <source>
        <dbReference type="ARBA" id="ARBA00034078"/>
    </source>
</evidence>
<dbReference type="PIRSF" id="PIRSF000216">
    <property type="entry name" value="NADH_DH_24kDa"/>
    <property type="match status" value="1"/>
</dbReference>
<dbReference type="Gene3D" id="1.10.10.1590">
    <property type="entry name" value="NADH-quinone oxidoreductase subunit E"/>
    <property type="match status" value="1"/>
</dbReference>
<dbReference type="SUPFAM" id="SSF52833">
    <property type="entry name" value="Thioredoxin-like"/>
    <property type="match status" value="1"/>
</dbReference>
<keyword evidence="3 7" id="KW-0479">Metal-binding</keyword>
<feature type="binding site" evidence="7">
    <location>
        <position position="81"/>
    </location>
    <ligand>
        <name>[2Fe-2S] cluster</name>
        <dbReference type="ChEBI" id="CHEBI:190135"/>
    </ligand>
</feature>
<evidence type="ECO:0000256" key="5">
    <source>
        <dbReference type="ARBA" id="ARBA00023014"/>
    </source>
</evidence>
<dbReference type="GO" id="GO:0016491">
    <property type="term" value="F:oxidoreductase activity"/>
    <property type="evidence" value="ECO:0007669"/>
    <property type="project" value="InterPro"/>
</dbReference>
<dbReference type="STRING" id="1156417.Y919_08660"/>
<evidence type="ECO:0000256" key="2">
    <source>
        <dbReference type="ARBA" id="ARBA00022714"/>
    </source>
</evidence>
<dbReference type="CDD" id="cd03064">
    <property type="entry name" value="TRX_Fd_NuoE"/>
    <property type="match status" value="1"/>
</dbReference>
<name>A0A096DL96_9FIRM</name>
<evidence type="ECO:0000313" key="9">
    <source>
        <dbReference type="Proteomes" id="UP000029622"/>
    </source>
</evidence>
<evidence type="ECO:0000256" key="7">
    <source>
        <dbReference type="PIRSR" id="PIRSR000216-1"/>
    </source>
</evidence>
<dbReference type="GO" id="GO:0051537">
    <property type="term" value="F:2 iron, 2 sulfur cluster binding"/>
    <property type="evidence" value="ECO:0007669"/>
    <property type="project" value="UniProtKB-KW"/>
</dbReference>
<dbReference type="InterPro" id="IPR041921">
    <property type="entry name" value="NuoE_N"/>
</dbReference>
<feature type="binding site" evidence="7">
    <location>
        <position position="86"/>
    </location>
    <ligand>
        <name>[2Fe-2S] cluster</name>
        <dbReference type="ChEBI" id="CHEBI:190135"/>
    </ligand>
</feature>
<gene>
    <name evidence="8" type="ORF">Y919_08660</name>
</gene>
<dbReference type="Gene3D" id="3.40.30.10">
    <property type="entry name" value="Glutaredoxin"/>
    <property type="match status" value="1"/>
</dbReference>
<dbReference type="InterPro" id="IPR042128">
    <property type="entry name" value="NuoE_dom"/>
</dbReference>
<feature type="binding site" evidence="7">
    <location>
        <position position="122"/>
    </location>
    <ligand>
        <name>[2Fe-2S] cluster</name>
        <dbReference type="ChEBI" id="CHEBI:190135"/>
    </ligand>
</feature>
<keyword evidence="5 7" id="KW-0411">Iron-sulfur</keyword>
<keyword evidence="2 7" id="KW-0001">2Fe-2S</keyword>
<evidence type="ECO:0000256" key="3">
    <source>
        <dbReference type="ARBA" id="ARBA00022723"/>
    </source>
</evidence>
<comment type="similarity">
    <text evidence="1">Belongs to the complex I 24 kDa subunit family.</text>
</comment>
<keyword evidence="4 7" id="KW-0408">Iron</keyword>
<dbReference type="InterPro" id="IPR036249">
    <property type="entry name" value="Thioredoxin-like_sf"/>
</dbReference>
<comment type="cofactor">
    <cofactor evidence="7">
        <name>[2Fe-2S] cluster</name>
        <dbReference type="ChEBI" id="CHEBI:190135"/>
    </cofactor>
    <text evidence="7">Binds 1 [2Fe-2S] cluster.</text>
</comment>
<evidence type="ECO:0000256" key="1">
    <source>
        <dbReference type="ARBA" id="ARBA00010643"/>
    </source>
</evidence>
<accession>A0A096DL96</accession>
<protein>
    <submittedName>
        <fullName evidence="8">NADH-quinone oxidoreductase subunit E</fullName>
    </submittedName>
</protein>
<dbReference type="Pfam" id="PF01257">
    <property type="entry name" value="2Fe-2S_thioredx"/>
    <property type="match status" value="1"/>
</dbReference>
<comment type="caution">
    <text evidence="8">The sequence shown here is derived from an EMBL/GenBank/DDBJ whole genome shotgun (WGS) entry which is preliminary data.</text>
</comment>
<feature type="binding site" evidence="7">
    <location>
        <position position="126"/>
    </location>
    <ligand>
        <name>[2Fe-2S] cluster</name>
        <dbReference type="ChEBI" id="CHEBI:190135"/>
    </ligand>
</feature>
<dbReference type="AlphaFoldDB" id="A0A096DL96"/>
<dbReference type="InterPro" id="IPR028431">
    <property type="entry name" value="NADP_DH_HndA-like"/>
</dbReference>
<evidence type="ECO:0000313" key="8">
    <source>
        <dbReference type="EMBL" id="KGG80021.1"/>
    </source>
</evidence>
<dbReference type="InterPro" id="IPR002023">
    <property type="entry name" value="NuoE-like"/>
</dbReference>
<sequence length="159" mass="17559">MYMNLQQIVSDAIDKKGNTKDKLIEILLEIQSRTEGNYVPTESLKMVSESLDIPLSKVYGVATFYSMLSVKKRGKYAIQICNSAPCYISGSSDIVKIFEEVLGIKMGEVTQDGMFSLEYTSCIGACNLAPAVKINDKVYGNLDRNKIIEIIASLRKGGE</sequence>
<dbReference type="EMBL" id="AZTB01000044">
    <property type="protein sequence ID" value="KGG80021.1"/>
    <property type="molecule type" value="Genomic_DNA"/>
</dbReference>
<comment type="cofactor">
    <cofactor evidence="6">
        <name>[2Fe-2S] cluster</name>
        <dbReference type="ChEBI" id="CHEBI:190135"/>
    </cofactor>
</comment>
<dbReference type="PANTHER" id="PTHR43342">
    <property type="entry name" value="NADH-QUINONE OXIDOREDUCTASE, E SUBUNIT"/>
    <property type="match status" value="1"/>
</dbReference>
<organism evidence="8 9">
    <name type="scientific">Caloranaerobacter azorensis H53214</name>
    <dbReference type="NCBI Taxonomy" id="1156417"/>
    <lineage>
        <taxon>Bacteria</taxon>
        <taxon>Bacillati</taxon>
        <taxon>Bacillota</taxon>
        <taxon>Tissierellia</taxon>
        <taxon>Tissierellales</taxon>
        <taxon>Thermohalobacteraceae</taxon>
        <taxon>Caloranaerobacter</taxon>
    </lineage>
</organism>
<dbReference type="Proteomes" id="UP000029622">
    <property type="component" value="Unassembled WGS sequence"/>
</dbReference>
<evidence type="ECO:0000256" key="4">
    <source>
        <dbReference type="ARBA" id="ARBA00023004"/>
    </source>
</evidence>
<dbReference type="GO" id="GO:0046872">
    <property type="term" value="F:metal ion binding"/>
    <property type="evidence" value="ECO:0007669"/>
    <property type="project" value="UniProtKB-KW"/>
</dbReference>
<dbReference type="PANTHER" id="PTHR43342:SF1">
    <property type="entry name" value="BIFURCATING [FEFE] HYDROGENASE GAMMA SUBUNIT"/>
    <property type="match status" value="1"/>
</dbReference>
<proteinExistence type="inferred from homology"/>